<dbReference type="Pfam" id="PF00854">
    <property type="entry name" value="PTR2"/>
    <property type="match status" value="1"/>
</dbReference>
<feature type="transmembrane region" description="Helical" evidence="6">
    <location>
        <begin position="221"/>
        <end position="242"/>
    </location>
</feature>
<dbReference type="GO" id="GO:0022857">
    <property type="term" value="F:transmembrane transporter activity"/>
    <property type="evidence" value="ECO:0007669"/>
    <property type="project" value="InterPro"/>
</dbReference>
<keyword evidence="5 6" id="KW-0472">Membrane</keyword>
<evidence type="ECO:0000313" key="8">
    <source>
        <dbReference type="Proteomes" id="UP000639772"/>
    </source>
</evidence>
<feature type="transmembrane region" description="Helical" evidence="6">
    <location>
        <begin position="102"/>
        <end position="128"/>
    </location>
</feature>
<dbReference type="InterPro" id="IPR000109">
    <property type="entry name" value="POT_fam"/>
</dbReference>
<feature type="transmembrane region" description="Helical" evidence="6">
    <location>
        <begin position="335"/>
        <end position="357"/>
    </location>
</feature>
<feature type="transmembrane region" description="Helical" evidence="6">
    <location>
        <begin position="496"/>
        <end position="514"/>
    </location>
</feature>
<organism evidence="7 8">
    <name type="scientific">Vanilla planifolia</name>
    <name type="common">Vanilla</name>
    <dbReference type="NCBI Taxonomy" id="51239"/>
    <lineage>
        <taxon>Eukaryota</taxon>
        <taxon>Viridiplantae</taxon>
        <taxon>Streptophyta</taxon>
        <taxon>Embryophyta</taxon>
        <taxon>Tracheophyta</taxon>
        <taxon>Spermatophyta</taxon>
        <taxon>Magnoliopsida</taxon>
        <taxon>Liliopsida</taxon>
        <taxon>Asparagales</taxon>
        <taxon>Orchidaceae</taxon>
        <taxon>Vanilloideae</taxon>
        <taxon>Vanilleae</taxon>
        <taxon>Vanilla</taxon>
    </lineage>
</organism>
<dbReference type="SUPFAM" id="SSF103473">
    <property type="entry name" value="MFS general substrate transporter"/>
    <property type="match status" value="1"/>
</dbReference>
<feature type="transmembrane region" description="Helical" evidence="6">
    <location>
        <begin position="77"/>
        <end position="95"/>
    </location>
</feature>
<dbReference type="Proteomes" id="UP000639772">
    <property type="component" value="Chromosome 1"/>
</dbReference>
<feature type="transmembrane region" description="Helical" evidence="6">
    <location>
        <begin position="148"/>
        <end position="165"/>
    </location>
</feature>
<comment type="subcellular location">
    <subcellularLocation>
        <location evidence="1">Membrane</location>
        <topology evidence="1">Multi-pass membrane protein</topology>
    </subcellularLocation>
</comment>
<dbReference type="OrthoDB" id="8904098at2759"/>
<sequence length="594" mass="66141">MGGTGSTQRTARWTSEGARVFEPKEADGVRARLLQLNRACAAYEAMERMAYFGIAPNLVIYLTEKLYQGTVASANNVTNWIGTLLLTPILGAYLADAHFGQFWTFTFAALVYLLGMVFLTLAVSLHSLKPPTCYFSNPDDCSTLTKHYQIVIFFLALYIIALGAGGTRPNIQTLGAEQFDVFDSKERARKFSFFNWWTFATFCGNLFATTVLIYIQNSVSWSIGYGVPTAGLSIAIAVFLLGTPFYRHKPPSGSPVVRVAKVLVAAVRTWSFRLPEDPKALHELHSEQYGQAKRRIDHTSSLRFLDKAAVNTGSDGQWHVCSVTQVEETKQIIKLLPIFAATIVPSVMLAQVLTLFIKQGTTLDRRIGPRFSIPPGSLSGFFMIATIIVIPAYDRGFVPLLRKYTNNPRGITMLQRIGLGLFLHILVMVMASFVEKWRLASVRSHGLAHQKATVPLTVFALAPQFVLMGVAEVLVEVGKMEFFYDQAPQGMKSLGSSFYTSTLAIGNFMSSLILSTTAKITREGGRNGWIENNLNASRLDNYYLFFAVLNVGNLLFFFVVSRFYVYNREGTSGEKELKHEEEVFPDKEELGLKN</sequence>
<gene>
    <name evidence="7" type="ORF">HPP92_000274</name>
</gene>
<evidence type="ECO:0000256" key="2">
    <source>
        <dbReference type="ARBA" id="ARBA00005982"/>
    </source>
</evidence>
<evidence type="ECO:0000256" key="6">
    <source>
        <dbReference type="SAM" id="Phobius"/>
    </source>
</evidence>
<reference evidence="7 8" key="1">
    <citation type="journal article" date="2020" name="Nat. Food">
        <title>A phased Vanilla planifolia genome enables genetic improvement of flavour and production.</title>
        <authorList>
            <person name="Hasing T."/>
            <person name="Tang H."/>
            <person name="Brym M."/>
            <person name="Khazi F."/>
            <person name="Huang T."/>
            <person name="Chambers A.H."/>
        </authorList>
    </citation>
    <scope>NUCLEOTIDE SEQUENCE [LARGE SCALE GENOMIC DNA]</scope>
    <source>
        <tissue evidence="7">Leaf</tissue>
    </source>
</reference>
<dbReference type="AlphaFoldDB" id="A0A835S9U9"/>
<dbReference type="InterPro" id="IPR036259">
    <property type="entry name" value="MFS_trans_sf"/>
</dbReference>
<feature type="transmembrane region" description="Helical" evidence="6">
    <location>
        <begin position="194"/>
        <end position="215"/>
    </location>
</feature>
<dbReference type="EMBL" id="JADCNM010000001">
    <property type="protein sequence ID" value="KAG0500202.1"/>
    <property type="molecule type" value="Genomic_DNA"/>
</dbReference>
<keyword evidence="3 6" id="KW-0812">Transmembrane</keyword>
<comment type="caution">
    <text evidence="7">The sequence shown here is derived from an EMBL/GenBank/DDBJ whole genome shotgun (WGS) entry which is preliminary data.</text>
</comment>
<evidence type="ECO:0000256" key="5">
    <source>
        <dbReference type="ARBA" id="ARBA00023136"/>
    </source>
</evidence>
<accession>A0A835S9U9</accession>
<feature type="transmembrane region" description="Helical" evidence="6">
    <location>
        <begin position="414"/>
        <end position="434"/>
    </location>
</feature>
<evidence type="ECO:0000256" key="4">
    <source>
        <dbReference type="ARBA" id="ARBA00022989"/>
    </source>
</evidence>
<dbReference type="Gene3D" id="1.20.1250.20">
    <property type="entry name" value="MFS general substrate transporter like domains"/>
    <property type="match status" value="1"/>
</dbReference>
<dbReference type="GO" id="GO:0016020">
    <property type="term" value="C:membrane"/>
    <property type="evidence" value="ECO:0007669"/>
    <property type="project" value="UniProtKB-SubCell"/>
</dbReference>
<evidence type="ECO:0000256" key="3">
    <source>
        <dbReference type="ARBA" id="ARBA00022692"/>
    </source>
</evidence>
<comment type="similarity">
    <text evidence="2">Belongs to the major facilitator superfamily. Proton-dependent oligopeptide transporter (POT/PTR) (TC 2.A.17) family.</text>
</comment>
<feature type="transmembrane region" description="Helical" evidence="6">
    <location>
        <begin position="377"/>
        <end position="393"/>
    </location>
</feature>
<proteinExistence type="inferred from homology"/>
<protein>
    <submittedName>
        <fullName evidence="7">Uncharacterized protein</fullName>
    </submittedName>
</protein>
<keyword evidence="4 6" id="KW-1133">Transmembrane helix</keyword>
<evidence type="ECO:0000256" key="1">
    <source>
        <dbReference type="ARBA" id="ARBA00004141"/>
    </source>
</evidence>
<feature type="transmembrane region" description="Helical" evidence="6">
    <location>
        <begin position="542"/>
        <end position="565"/>
    </location>
</feature>
<dbReference type="PANTHER" id="PTHR11654">
    <property type="entry name" value="OLIGOPEPTIDE TRANSPORTER-RELATED"/>
    <property type="match status" value="1"/>
</dbReference>
<name>A0A835S9U9_VANPL</name>
<evidence type="ECO:0000313" key="7">
    <source>
        <dbReference type="EMBL" id="KAG0500202.1"/>
    </source>
</evidence>
<feature type="transmembrane region" description="Helical" evidence="6">
    <location>
        <begin position="454"/>
        <end position="475"/>
    </location>
</feature>